<keyword evidence="2" id="KW-0812">Transmembrane</keyword>
<feature type="domain" description="Nitrate/nitrite sensing protein" evidence="4">
    <location>
        <begin position="271"/>
        <end position="574"/>
    </location>
</feature>
<evidence type="ECO:0000256" key="3">
    <source>
        <dbReference type="SAM" id="SignalP"/>
    </source>
</evidence>
<name>F0YF11_AURAN</name>
<evidence type="ECO:0000259" key="4">
    <source>
        <dbReference type="Pfam" id="PF08376"/>
    </source>
</evidence>
<dbReference type="RefSeq" id="XP_009038955.1">
    <property type="nucleotide sequence ID" value="XM_009040707.1"/>
</dbReference>
<gene>
    <name evidence="5" type="ORF">AURANDRAFT_65744</name>
</gene>
<evidence type="ECO:0000256" key="1">
    <source>
        <dbReference type="SAM" id="MobiDB-lite"/>
    </source>
</evidence>
<feature type="signal peptide" evidence="3">
    <location>
        <begin position="1"/>
        <end position="16"/>
    </location>
</feature>
<sequence>MLSDLVLAALRVATRAAVVATRAAVAAPRAIGAFASAAFHDAVAEWVARRALRERRARRAHYAAFAERERVKAKAEAERQRARGKPPPPKARKASAARPRAPKAKAEPAAKPADSEKLDVVPEVVPAEPAGVSYVSPCVSPDDGVGVEESKGGEFGVGVEESKGAEPFEETPSESTEGSSLGAEAPSSSSGRFSSLGTEEEDKLYASLDAELSTAQRRGAARVPALLLALVALVVLTTAAEVGWLVYEHVRRSAAVRRALETAIVLRVCRAVHETQRERGLLSTYVASGGRANALELGQQFLRTDAALDLAVGAALRHADTVRVAGARSGDTDLSPSRTASLLYGAVDVGARRGLYVGGAARWSAPAPFVSLARDGCRRKACARLAALLRHREATERRAGDAAAPDDHLVAFDAYSALNENLLTVARDAAVELMRAGLRAQHLAPSLVASVALAAYKEHAAVERGLVAADLAAHARKRRGRAGAAVSGETRARVARVVTLQESSLQSFLALAPKRFVSAYARHAALDCVHEAAALRGRVLADDEDDADHAEYFALQSCRIDSLQAMMDDLQAAILADALASQRAALWRLLYLGAPLVGVLLAGAYLGLLGLVAFVRYQESVAERLDRLRSAERKYKKLLTTWVPLKERIAGAAPPNEAA</sequence>
<organism evidence="6">
    <name type="scientific">Aureococcus anophagefferens</name>
    <name type="common">Harmful bloom alga</name>
    <dbReference type="NCBI Taxonomy" id="44056"/>
    <lineage>
        <taxon>Eukaryota</taxon>
        <taxon>Sar</taxon>
        <taxon>Stramenopiles</taxon>
        <taxon>Ochrophyta</taxon>
        <taxon>Pelagophyceae</taxon>
        <taxon>Pelagomonadales</taxon>
        <taxon>Pelagomonadaceae</taxon>
        <taxon>Aureococcus</taxon>
    </lineage>
</organism>
<reference evidence="5 6" key="1">
    <citation type="journal article" date="2011" name="Proc. Natl. Acad. Sci. U.S.A.">
        <title>Niche of harmful alga Aureococcus anophagefferens revealed through ecogenomics.</title>
        <authorList>
            <person name="Gobler C.J."/>
            <person name="Berry D.L."/>
            <person name="Dyhrman S.T."/>
            <person name="Wilhelm S.W."/>
            <person name="Salamov A."/>
            <person name="Lobanov A.V."/>
            <person name="Zhang Y."/>
            <person name="Collier J.L."/>
            <person name="Wurch L.L."/>
            <person name="Kustka A.B."/>
            <person name="Dill B.D."/>
            <person name="Shah M."/>
            <person name="VerBerkmoes N.C."/>
            <person name="Kuo A."/>
            <person name="Terry A."/>
            <person name="Pangilinan J."/>
            <person name="Lindquist E.A."/>
            <person name="Lucas S."/>
            <person name="Paulsen I.T."/>
            <person name="Hattenrath-Lehmann T.K."/>
            <person name="Talmage S.C."/>
            <person name="Walker E.A."/>
            <person name="Koch F."/>
            <person name="Burson A.M."/>
            <person name="Marcoval M.A."/>
            <person name="Tang Y.Z."/>
            <person name="Lecleir G.R."/>
            <person name="Coyne K.J."/>
            <person name="Berg G.M."/>
            <person name="Bertrand E.M."/>
            <person name="Saito M.A."/>
            <person name="Gladyshev V.N."/>
            <person name="Grigoriev I.V."/>
        </authorList>
    </citation>
    <scope>NUCLEOTIDE SEQUENCE [LARGE SCALE GENOMIC DNA]</scope>
    <source>
        <strain evidence="6">CCMP 1984</strain>
    </source>
</reference>
<feature type="compositionally biased region" description="Low complexity" evidence="1">
    <location>
        <begin position="173"/>
        <end position="195"/>
    </location>
</feature>
<feature type="region of interest" description="Disordered" evidence="1">
    <location>
        <begin position="132"/>
        <end position="196"/>
    </location>
</feature>
<keyword evidence="6" id="KW-1185">Reference proteome</keyword>
<dbReference type="Proteomes" id="UP000002729">
    <property type="component" value="Unassembled WGS sequence"/>
</dbReference>
<feature type="transmembrane region" description="Helical" evidence="2">
    <location>
        <begin position="589"/>
        <end position="615"/>
    </location>
</feature>
<accession>F0YF11</accession>
<evidence type="ECO:0000313" key="6">
    <source>
        <dbReference type="Proteomes" id="UP000002729"/>
    </source>
</evidence>
<feature type="region of interest" description="Disordered" evidence="1">
    <location>
        <begin position="73"/>
        <end position="120"/>
    </location>
</feature>
<dbReference type="InParanoid" id="F0YF11"/>
<keyword evidence="2" id="KW-1133">Transmembrane helix</keyword>
<dbReference type="AlphaFoldDB" id="F0YF11"/>
<feature type="compositionally biased region" description="Basic and acidic residues" evidence="1">
    <location>
        <begin position="104"/>
        <end position="120"/>
    </location>
</feature>
<dbReference type="GeneID" id="20225489"/>
<dbReference type="EMBL" id="GL833135">
    <property type="protein sequence ID" value="EGB06379.1"/>
    <property type="molecule type" value="Genomic_DNA"/>
</dbReference>
<proteinExistence type="predicted"/>
<dbReference type="KEGG" id="aaf:AURANDRAFT_65744"/>
<keyword evidence="3" id="KW-0732">Signal</keyword>
<keyword evidence="2" id="KW-0472">Membrane</keyword>
<dbReference type="Pfam" id="PF08376">
    <property type="entry name" value="NIT"/>
    <property type="match status" value="1"/>
</dbReference>
<dbReference type="OrthoDB" id="10618115at2759"/>
<evidence type="ECO:0000313" key="5">
    <source>
        <dbReference type="EMBL" id="EGB06379.1"/>
    </source>
</evidence>
<feature type="compositionally biased region" description="Basic residues" evidence="1">
    <location>
        <begin position="90"/>
        <end position="103"/>
    </location>
</feature>
<protein>
    <recommendedName>
        <fullName evidence="4">Nitrate/nitrite sensing protein domain-containing protein</fullName>
    </recommendedName>
</protein>
<evidence type="ECO:0000256" key="2">
    <source>
        <dbReference type="SAM" id="Phobius"/>
    </source>
</evidence>
<dbReference type="InterPro" id="IPR013587">
    <property type="entry name" value="Nitrate/nitrite_sensing"/>
</dbReference>
<feature type="chain" id="PRO_5003264589" description="Nitrate/nitrite sensing protein domain-containing protein" evidence="3">
    <location>
        <begin position="17"/>
        <end position="659"/>
    </location>
</feature>